<protein>
    <submittedName>
        <fullName evidence="1">Uncharacterized protein</fullName>
    </submittedName>
</protein>
<gene>
    <name evidence="1" type="ORF">Syun_010166</name>
</gene>
<organism evidence="1 2">
    <name type="scientific">Stephania yunnanensis</name>
    <dbReference type="NCBI Taxonomy" id="152371"/>
    <lineage>
        <taxon>Eukaryota</taxon>
        <taxon>Viridiplantae</taxon>
        <taxon>Streptophyta</taxon>
        <taxon>Embryophyta</taxon>
        <taxon>Tracheophyta</taxon>
        <taxon>Spermatophyta</taxon>
        <taxon>Magnoliopsida</taxon>
        <taxon>Ranunculales</taxon>
        <taxon>Menispermaceae</taxon>
        <taxon>Menispermoideae</taxon>
        <taxon>Cissampelideae</taxon>
        <taxon>Stephania</taxon>
    </lineage>
</organism>
<evidence type="ECO:0000313" key="1">
    <source>
        <dbReference type="EMBL" id="KAK9151857.1"/>
    </source>
</evidence>
<name>A0AAP0KG13_9MAGN</name>
<proteinExistence type="predicted"/>
<dbReference type="Proteomes" id="UP001420932">
    <property type="component" value="Unassembled WGS sequence"/>
</dbReference>
<evidence type="ECO:0000313" key="2">
    <source>
        <dbReference type="Proteomes" id="UP001420932"/>
    </source>
</evidence>
<keyword evidence="2" id="KW-1185">Reference proteome</keyword>
<reference evidence="1 2" key="1">
    <citation type="submission" date="2024-01" db="EMBL/GenBank/DDBJ databases">
        <title>Genome assemblies of Stephania.</title>
        <authorList>
            <person name="Yang L."/>
        </authorList>
    </citation>
    <scope>NUCLEOTIDE SEQUENCE [LARGE SCALE GENOMIC DNA]</scope>
    <source>
        <strain evidence="1">YNDBR</strain>
        <tissue evidence="1">Leaf</tissue>
    </source>
</reference>
<accession>A0AAP0KG13</accession>
<dbReference type="EMBL" id="JBBNAF010000004">
    <property type="protein sequence ID" value="KAK9151857.1"/>
    <property type="molecule type" value="Genomic_DNA"/>
</dbReference>
<comment type="caution">
    <text evidence="1">The sequence shown here is derived from an EMBL/GenBank/DDBJ whole genome shotgun (WGS) entry which is preliminary data.</text>
</comment>
<dbReference type="AlphaFoldDB" id="A0AAP0KG13"/>
<sequence>MTLPSCTDQCDNVGDCGVFGNSGTAWISTCALEMRELFKFNSASRIVQLIN</sequence>